<dbReference type="AlphaFoldDB" id="A0AAW5NQL4"/>
<evidence type="ECO:0000313" key="1">
    <source>
        <dbReference type="EMBL" id="MCS2790701.1"/>
    </source>
</evidence>
<organism evidence="1 4">
    <name type="scientific">Bacteroides faecis</name>
    <dbReference type="NCBI Taxonomy" id="674529"/>
    <lineage>
        <taxon>Bacteria</taxon>
        <taxon>Pseudomonadati</taxon>
        <taxon>Bacteroidota</taxon>
        <taxon>Bacteroidia</taxon>
        <taxon>Bacteroidales</taxon>
        <taxon>Bacteroidaceae</taxon>
        <taxon>Bacteroides</taxon>
    </lineage>
</organism>
<proteinExistence type="predicted"/>
<dbReference type="EMBL" id="CP103141">
    <property type="protein sequence ID" value="UVQ77542.1"/>
    <property type="molecule type" value="Genomic_DNA"/>
</dbReference>
<dbReference type="Proteomes" id="UP001204548">
    <property type="component" value="Unassembled WGS sequence"/>
</dbReference>
<dbReference type="Proteomes" id="UP001060104">
    <property type="component" value="Chromosome"/>
</dbReference>
<evidence type="ECO:0000313" key="4">
    <source>
        <dbReference type="Proteomes" id="UP001204548"/>
    </source>
</evidence>
<evidence type="ECO:0000313" key="3">
    <source>
        <dbReference type="Proteomes" id="UP001060104"/>
    </source>
</evidence>
<reference evidence="1" key="1">
    <citation type="submission" date="2022-08" db="EMBL/GenBank/DDBJ databases">
        <title>Genome Sequencing of Bacteroides fragilis Group Isolates with Nanopore Technology.</title>
        <authorList>
            <person name="Tisza M.J."/>
            <person name="Smith D."/>
            <person name="Dekker J.P."/>
        </authorList>
    </citation>
    <scope>NUCLEOTIDE SEQUENCE</scope>
    <source>
        <strain evidence="1">BFG-351</strain>
        <strain evidence="2">BFG-527</strain>
    </source>
</reference>
<sequence length="61" mass="7223">MFDTRKIKHIATLFTLCPQIYKWNVDLEDWEKVLRIGCQNITPTEISKALRAINIYAQELE</sequence>
<keyword evidence="3" id="KW-1185">Reference proteome</keyword>
<gene>
    <name evidence="1" type="ORF">NXW97_01410</name>
    <name evidence="2" type="ORF">NXY30_01150</name>
</gene>
<name>A0AAW5NQL4_9BACE</name>
<protein>
    <submittedName>
        <fullName evidence="1">Uncharacterized protein</fullName>
    </submittedName>
</protein>
<accession>A0AAW5NQL4</accession>
<dbReference type="EMBL" id="JANUTS010000001">
    <property type="protein sequence ID" value="MCS2790701.1"/>
    <property type="molecule type" value="Genomic_DNA"/>
</dbReference>
<evidence type="ECO:0000313" key="2">
    <source>
        <dbReference type="EMBL" id="UVQ77542.1"/>
    </source>
</evidence>